<dbReference type="Proteomes" id="UP000309848">
    <property type="component" value="Unassembled WGS sequence"/>
</dbReference>
<dbReference type="InterPro" id="IPR000160">
    <property type="entry name" value="GGDEF_dom"/>
</dbReference>
<evidence type="ECO:0000259" key="2">
    <source>
        <dbReference type="PROSITE" id="PS50887"/>
    </source>
</evidence>
<dbReference type="SMART" id="SM00052">
    <property type="entry name" value="EAL"/>
    <property type="match status" value="1"/>
</dbReference>
<dbReference type="CDD" id="cd01948">
    <property type="entry name" value="EAL"/>
    <property type="match status" value="1"/>
</dbReference>
<dbReference type="SUPFAM" id="SSF55073">
    <property type="entry name" value="Nucleotide cyclase"/>
    <property type="match status" value="1"/>
</dbReference>
<dbReference type="InterPro" id="IPR043128">
    <property type="entry name" value="Rev_trsase/Diguanyl_cyclase"/>
</dbReference>
<proteinExistence type="predicted"/>
<feature type="domain" description="GGDEF" evidence="2">
    <location>
        <begin position="105"/>
        <end position="234"/>
    </location>
</feature>
<keyword evidence="4" id="KW-1185">Reference proteome</keyword>
<dbReference type="Pfam" id="PF00563">
    <property type="entry name" value="EAL"/>
    <property type="match status" value="1"/>
</dbReference>
<sequence>MDWAAHPLVMLAMAFCVAVALALVRGRAKPSFVEIDAALERVRQGEAGVRLEPGFSGRDARFVSRFNAALAEIEAGSYDWDRAAPQERAMFNALRKEAPAQDGAGTTFVAVVEVDRFATLRQSIGYSLANQLLATLARRVPATIADAEIGRIGRTTFEFAFKAASAGEAQLRLIAAIETLERRLTIEDYVFDLTVAIGFADAGTSSIRDELVDQAAAALAAAKAARVKVCFADADILVHNSMADLELMRALPKALAAGEVELHYQPKLEARSNTIRAVEALARWTRPGLGLVPTDRFISLAEETGTIRELTEWGIARAIRDQKTLLDQGYEIDISVNISGHLLPDRDFARTALDLVATAVGRIGFEITETAVIDDPDAALANLRDFTQAGIRIAIDDYGSGLSSLAYLKQLPAHELKIDKMFVSGLTESHRDPLLVRSSIDLAHALEMEVTAEGVDDAMALSLLRIMGCDMLQGYFISPPIALDALTAFLGDEERVRRLAEGSVGGQWPLFGNG</sequence>
<dbReference type="PANTHER" id="PTHR33121">
    <property type="entry name" value="CYCLIC DI-GMP PHOSPHODIESTERASE PDEF"/>
    <property type="match status" value="1"/>
</dbReference>
<organism evidence="3 4">
    <name type="scientific">Sphingomonas naasensis</name>
    <dbReference type="NCBI Taxonomy" id="1344951"/>
    <lineage>
        <taxon>Bacteria</taxon>
        <taxon>Pseudomonadati</taxon>
        <taxon>Pseudomonadota</taxon>
        <taxon>Alphaproteobacteria</taxon>
        <taxon>Sphingomonadales</taxon>
        <taxon>Sphingomonadaceae</taxon>
        <taxon>Sphingomonas</taxon>
    </lineage>
</organism>
<dbReference type="SUPFAM" id="SSF141868">
    <property type="entry name" value="EAL domain-like"/>
    <property type="match status" value="1"/>
</dbReference>
<dbReference type="PANTHER" id="PTHR33121:SF79">
    <property type="entry name" value="CYCLIC DI-GMP PHOSPHODIESTERASE PDED-RELATED"/>
    <property type="match status" value="1"/>
</dbReference>
<protein>
    <submittedName>
        <fullName evidence="3">GGDEF domain-containing protein</fullName>
    </submittedName>
</protein>
<dbReference type="OrthoDB" id="7462471at2"/>
<dbReference type="InterPro" id="IPR029787">
    <property type="entry name" value="Nucleotide_cyclase"/>
</dbReference>
<accession>A0A4S1WV37</accession>
<dbReference type="EMBL" id="SRXU01000001">
    <property type="protein sequence ID" value="TGX46247.1"/>
    <property type="molecule type" value="Genomic_DNA"/>
</dbReference>
<dbReference type="Gene3D" id="3.20.20.450">
    <property type="entry name" value="EAL domain"/>
    <property type="match status" value="1"/>
</dbReference>
<evidence type="ECO:0000313" key="3">
    <source>
        <dbReference type="EMBL" id="TGX46247.1"/>
    </source>
</evidence>
<dbReference type="InterPro" id="IPR035919">
    <property type="entry name" value="EAL_sf"/>
</dbReference>
<comment type="caution">
    <text evidence="3">The sequence shown here is derived from an EMBL/GenBank/DDBJ whole genome shotgun (WGS) entry which is preliminary data.</text>
</comment>
<dbReference type="Pfam" id="PF00990">
    <property type="entry name" value="GGDEF"/>
    <property type="match status" value="1"/>
</dbReference>
<dbReference type="AlphaFoldDB" id="A0A4S1WV37"/>
<dbReference type="PROSITE" id="PS50887">
    <property type="entry name" value="GGDEF"/>
    <property type="match status" value="1"/>
</dbReference>
<gene>
    <name evidence="3" type="ORF">E5A74_03580</name>
</gene>
<evidence type="ECO:0000259" key="1">
    <source>
        <dbReference type="PROSITE" id="PS50883"/>
    </source>
</evidence>
<dbReference type="GO" id="GO:0071111">
    <property type="term" value="F:cyclic-guanylate-specific phosphodiesterase activity"/>
    <property type="evidence" value="ECO:0007669"/>
    <property type="project" value="InterPro"/>
</dbReference>
<dbReference type="PROSITE" id="PS50883">
    <property type="entry name" value="EAL"/>
    <property type="match status" value="1"/>
</dbReference>
<dbReference type="Gene3D" id="3.30.70.270">
    <property type="match status" value="1"/>
</dbReference>
<evidence type="ECO:0000313" key="4">
    <source>
        <dbReference type="Proteomes" id="UP000309848"/>
    </source>
</evidence>
<dbReference type="InterPro" id="IPR001633">
    <property type="entry name" value="EAL_dom"/>
</dbReference>
<dbReference type="InterPro" id="IPR050706">
    <property type="entry name" value="Cyclic-di-GMP_PDE-like"/>
</dbReference>
<name>A0A4S1WV37_9SPHN</name>
<reference evidence="3 4" key="1">
    <citation type="submission" date="2019-04" db="EMBL/GenBank/DDBJ databases">
        <title>Sphingomonas psychrotolerans sp. nov., isolated from soil in the Tianshan Mountains, Xinjiang, China.</title>
        <authorList>
            <person name="Luo Y."/>
            <person name="Sheng H."/>
        </authorList>
    </citation>
    <scope>NUCLEOTIDE SEQUENCE [LARGE SCALE GENOMIC DNA]</scope>
    <source>
        <strain evidence="3 4">KIS18-15</strain>
    </source>
</reference>
<feature type="domain" description="EAL" evidence="1">
    <location>
        <begin position="244"/>
        <end position="494"/>
    </location>
</feature>
<dbReference type="RefSeq" id="WP_135982860.1">
    <property type="nucleotide sequence ID" value="NZ_JAASQM010000001.1"/>
</dbReference>